<keyword evidence="13" id="KW-0464">Manganese</keyword>
<comment type="subcellular location">
    <subcellularLocation>
        <location evidence="4">Cytoplasm</location>
    </subcellularLocation>
</comment>
<evidence type="ECO:0000256" key="3">
    <source>
        <dbReference type="ARBA" id="ARBA00001946"/>
    </source>
</evidence>
<dbReference type="GO" id="GO:0046872">
    <property type="term" value="F:metal ion binding"/>
    <property type="evidence" value="ECO:0007669"/>
    <property type="project" value="UniProtKB-KW"/>
</dbReference>
<dbReference type="PANTHER" id="PTHR10954">
    <property type="entry name" value="RIBONUCLEASE H2 SUBUNIT A"/>
    <property type="match status" value="1"/>
</dbReference>
<dbReference type="InterPro" id="IPR036397">
    <property type="entry name" value="RNaseH_sf"/>
</dbReference>
<dbReference type="GO" id="GO:0006298">
    <property type="term" value="P:mismatch repair"/>
    <property type="evidence" value="ECO:0007669"/>
    <property type="project" value="TreeGrafter"/>
</dbReference>
<protein>
    <recommendedName>
        <fullName evidence="7">Ribonuclease HII</fullName>
        <ecNumber evidence="6">3.1.26.4</ecNumber>
    </recommendedName>
</protein>
<evidence type="ECO:0000256" key="4">
    <source>
        <dbReference type="ARBA" id="ARBA00004496"/>
    </source>
</evidence>
<dbReference type="Gene3D" id="3.30.420.10">
    <property type="entry name" value="Ribonuclease H-like superfamily/Ribonuclease H"/>
    <property type="match status" value="1"/>
</dbReference>
<dbReference type="InterPro" id="IPR024567">
    <property type="entry name" value="RNase_HII/HIII_dom"/>
</dbReference>
<evidence type="ECO:0000313" key="15">
    <source>
        <dbReference type="EMBL" id="CAB4908399.1"/>
    </source>
</evidence>
<proteinExistence type="inferred from homology"/>
<evidence type="ECO:0000256" key="9">
    <source>
        <dbReference type="ARBA" id="ARBA00022722"/>
    </source>
</evidence>
<dbReference type="InterPro" id="IPR012337">
    <property type="entry name" value="RNaseH-like_sf"/>
</dbReference>
<sequence length="221" mass="23416">MSAPTLSIERGLLKEGYATIGSVDEVGRGSLAGPVSVGIVVVDSSVRNTLQGVRDSKELSPLVRNALVPKIREWALAYAVGHASPQEIDDFGIIGALRLAGHRALAQLGVQPEVILLDGSHDWFTPPVQASFLELGSDVLSEVPPVVTKVKADRTCVSVAAASVLAKVERDAHMVKLSSQFPAFGWEDNKGYASPGHIAALSTHGATVEHRRSWKLPGVSE</sequence>
<dbReference type="GO" id="GO:0043137">
    <property type="term" value="P:DNA replication, removal of RNA primer"/>
    <property type="evidence" value="ECO:0007669"/>
    <property type="project" value="TreeGrafter"/>
</dbReference>
<dbReference type="PANTHER" id="PTHR10954:SF18">
    <property type="entry name" value="RIBONUCLEASE HII"/>
    <property type="match status" value="1"/>
</dbReference>
<dbReference type="InterPro" id="IPR001352">
    <property type="entry name" value="RNase_HII/HIII"/>
</dbReference>
<organism evidence="15">
    <name type="scientific">freshwater metagenome</name>
    <dbReference type="NCBI Taxonomy" id="449393"/>
    <lineage>
        <taxon>unclassified sequences</taxon>
        <taxon>metagenomes</taxon>
        <taxon>ecological metagenomes</taxon>
    </lineage>
</organism>
<dbReference type="EMBL" id="CAFBMC010000096">
    <property type="protein sequence ID" value="CAB4908399.1"/>
    <property type="molecule type" value="Genomic_DNA"/>
</dbReference>
<comment type="catalytic activity">
    <reaction evidence="1">
        <text>Endonucleolytic cleavage to 5'-phosphomonoester.</text>
        <dbReference type="EC" id="3.1.26.4"/>
    </reaction>
</comment>
<evidence type="ECO:0000256" key="2">
    <source>
        <dbReference type="ARBA" id="ARBA00001936"/>
    </source>
</evidence>
<dbReference type="GO" id="GO:0004523">
    <property type="term" value="F:RNA-DNA hybrid ribonuclease activity"/>
    <property type="evidence" value="ECO:0007669"/>
    <property type="project" value="UniProtKB-EC"/>
</dbReference>
<dbReference type="NCBIfam" id="NF000595">
    <property type="entry name" value="PRK00015.1-3"/>
    <property type="match status" value="1"/>
</dbReference>
<dbReference type="Pfam" id="PF01351">
    <property type="entry name" value="RNase_HII"/>
    <property type="match status" value="1"/>
</dbReference>
<dbReference type="SUPFAM" id="SSF53098">
    <property type="entry name" value="Ribonuclease H-like"/>
    <property type="match status" value="1"/>
</dbReference>
<evidence type="ECO:0000256" key="13">
    <source>
        <dbReference type="ARBA" id="ARBA00023211"/>
    </source>
</evidence>
<evidence type="ECO:0000259" key="14">
    <source>
        <dbReference type="PROSITE" id="PS51975"/>
    </source>
</evidence>
<dbReference type="EC" id="3.1.26.4" evidence="6"/>
<evidence type="ECO:0000256" key="1">
    <source>
        <dbReference type="ARBA" id="ARBA00000077"/>
    </source>
</evidence>
<evidence type="ECO:0000256" key="6">
    <source>
        <dbReference type="ARBA" id="ARBA00012180"/>
    </source>
</evidence>
<keyword evidence="10" id="KW-0479">Metal-binding</keyword>
<feature type="domain" description="RNase H type-2" evidence="14">
    <location>
        <begin position="18"/>
        <end position="221"/>
    </location>
</feature>
<dbReference type="PROSITE" id="PS51975">
    <property type="entry name" value="RNASE_H_2"/>
    <property type="match status" value="1"/>
</dbReference>
<evidence type="ECO:0000256" key="12">
    <source>
        <dbReference type="ARBA" id="ARBA00022801"/>
    </source>
</evidence>
<comment type="cofactor">
    <cofactor evidence="3">
        <name>Mg(2+)</name>
        <dbReference type="ChEBI" id="CHEBI:18420"/>
    </cofactor>
</comment>
<keyword evidence="11" id="KW-0255">Endonuclease</keyword>
<comment type="cofactor">
    <cofactor evidence="2">
        <name>Mn(2+)</name>
        <dbReference type="ChEBI" id="CHEBI:29035"/>
    </cofactor>
</comment>
<evidence type="ECO:0000256" key="8">
    <source>
        <dbReference type="ARBA" id="ARBA00022490"/>
    </source>
</evidence>
<dbReference type="GO" id="GO:0032299">
    <property type="term" value="C:ribonuclease H2 complex"/>
    <property type="evidence" value="ECO:0007669"/>
    <property type="project" value="TreeGrafter"/>
</dbReference>
<dbReference type="InterPro" id="IPR022898">
    <property type="entry name" value="RNase_HII"/>
</dbReference>
<dbReference type="GO" id="GO:0005737">
    <property type="term" value="C:cytoplasm"/>
    <property type="evidence" value="ECO:0007669"/>
    <property type="project" value="UniProtKB-SubCell"/>
</dbReference>
<evidence type="ECO:0000256" key="7">
    <source>
        <dbReference type="ARBA" id="ARBA00019179"/>
    </source>
</evidence>
<keyword evidence="8" id="KW-0963">Cytoplasm</keyword>
<dbReference type="GO" id="GO:0003723">
    <property type="term" value="F:RNA binding"/>
    <property type="evidence" value="ECO:0007669"/>
    <property type="project" value="InterPro"/>
</dbReference>
<evidence type="ECO:0000256" key="5">
    <source>
        <dbReference type="ARBA" id="ARBA00007383"/>
    </source>
</evidence>
<evidence type="ECO:0000256" key="11">
    <source>
        <dbReference type="ARBA" id="ARBA00022759"/>
    </source>
</evidence>
<name>A0A6J7GXZ1_9ZZZZ</name>
<dbReference type="AlphaFoldDB" id="A0A6J7GXZ1"/>
<gene>
    <name evidence="15" type="ORF">UFOPK3495_01414</name>
</gene>
<evidence type="ECO:0000256" key="10">
    <source>
        <dbReference type="ARBA" id="ARBA00022723"/>
    </source>
</evidence>
<reference evidence="15" key="1">
    <citation type="submission" date="2020-05" db="EMBL/GenBank/DDBJ databases">
        <authorList>
            <person name="Chiriac C."/>
            <person name="Salcher M."/>
            <person name="Ghai R."/>
            <person name="Kavagutti S V."/>
        </authorList>
    </citation>
    <scope>NUCLEOTIDE SEQUENCE</scope>
</reference>
<comment type="similarity">
    <text evidence="5">Belongs to the RNase HII family.</text>
</comment>
<keyword evidence="12" id="KW-0378">Hydrolase</keyword>
<accession>A0A6J7GXZ1</accession>
<keyword evidence="9" id="KW-0540">Nuclease</keyword>
<dbReference type="CDD" id="cd07182">
    <property type="entry name" value="RNase_HII_bacteria_HII_like"/>
    <property type="match status" value="1"/>
</dbReference>